<proteinExistence type="predicted"/>
<keyword evidence="3" id="KW-1185">Reference proteome</keyword>
<feature type="region of interest" description="Disordered" evidence="1">
    <location>
        <begin position="1"/>
        <end position="84"/>
    </location>
</feature>
<accession>A0A1E7FNW0</accession>
<dbReference type="AlphaFoldDB" id="A0A1E7FNW0"/>
<dbReference type="EMBL" id="KV784355">
    <property type="protein sequence ID" value="OEU19848.1"/>
    <property type="molecule type" value="Genomic_DNA"/>
</dbReference>
<reference evidence="2 3" key="1">
    <citation type="submission" date="2016-09" db="EMBL/GenBank/DDBJ databases">
        <title>Extensive genetic diversity and differential bi-allelic expression allows diatom success in the polar Southern Ocean.</title>
        <authorList>
            <consortium name="DOE Joint Genome Institute"/>
            <person name="Mock T."/>
            <person name="Otillar R.P."/>
            <person name="Strauss J."/>
            <person name="Dupont C."/>
            <person name="Frickenhaus S."/>
            <person name="Maumus F."/>
            <person name="Mcmullan M."/>
            <person name="Sanges R."/>
            <person name="Schmutz J."/>
            <person name="Toseland A."/>
            <person name="Valas R."/>
            <person name="Veluchamy A."/>
            <person name="Ward B.J."/>
            <person name="Allen A."/>
            <person name="Barry K."/>
            <person name="Falciatore A."/>
            <person name="Ferrante M."/>
            <person name="Fortunato A.E."/>
            <person name="Gloeckner G."/>
            <person name="Gruber A."/>
            <person name="Hipkin R."/>
            <person name="Janech M."/>
            <person name="Kroth P."/>
            <person name="Leese F."/>
            <person name="Lindquist E."/>
            <person name="Lyon B.R."/>
            <person name="Martin J."/>
            <person name="Mayer C."/>
            <person name="Parker M."/>
            <person name="Quesneville H."/>
            <person name="Raymond J."/>
            <person name="Uhlig C."/>
            <person name="Valentin K.U."/>
            <person name="Worden A.Z."/>
            <person name="Armbrust E.V."/>
            <person name="Bowler C."/>
            <person name="Green B."/>
            <person name="Moulton V."/>
            <person name="Van Oosterhout C."/>
            <person name="Grigoriev I."/>
        </authorList>
    </citation>
    <scope>NUCLEOTIDE SEQUENCE [LARGE SCALE GENOMIC DNA]</scope>
    <source>
        <strain evidence="2 3">CCMP1102</strain>
    </source>
</reference>
<organism evidence="2 3">
    <name type="scientific">Fragilariopsis cylindrus CCMP1102</name>
    <dbReference type="NCBI Taxonomy" id="635003"/>
    <lineage>
        <taxon>Eukaryota</taxon>
        <taxon>Sar</taxon>
        <taxon>Stramenopiles</taxon>
        <taxon>Ochrophyta</taxon>
        <taxon>Bacillariophyta</taxon>
        <taxon>Bacillariophyceae</taxon>
        <taxon>Bacillariophycidae</taxon>
        <taxon>Bacillariales</taxon>
        <taxon>Bacillariaceae</taxon>
        <taxon>Fragilariopsis</taxon>
    </lineage>
</organism>
<dbReference type="KEGG" id="fcy:FRACYDRAFT_235909"/>
<dbReference type="InParanoid" id="A0A1E7FNW0"/>
<dbReference type="Proteomes" id="UP000095751">
    <property type="component" value="Unassembled WGS sequence"/>
</dbReference>
<feature type="compositionally biased region" description="Low complexity" evidence="1">
    <location>
        <begin position="41"/>
        <end position="53"/>
    </location>
</feature>
<evidence type="ECO:0000256" key="1">
    <source>
        <dbReference type="SAM" id="MobiDB-lite"/>
    </source>
</evidence>
<name>A0A1E7FNW0_9STRA</name>
<feature type="compositionally biased region" description="Polar residues" evidence="1">
    <location>
        <begin position="54"/>
        <end position="63"/>
    </location>
</feature>
<dbReference type="OrthoDB" id="10671926at2759"/>
<sequence>MPSIRLRLVDIGGPPPKKQRTDDHTDEDNSPTTTTIFEELSSNSSHSSSDCTSVIKNNNSNNEDVVVGDDEGRMGGMIVSSSSLSSSTSTSEAIMVNEIDEYDDETTVKSILTNYLQNIDEIYTNVEERAVVLKEGLDKLYRFVGEKNTNNIIKQQHRVEMLELGGHWLLTDLLRTFLGNNNENGNETNVVDVVIRACEILHELLLTDPNTAIVPTSTSTTSKVKYQVYCAGGLDMILSALNKFPSNYHVQLTGCKFISCLISCSSSSSSSSSSSFDNNNFDDDFMDDDENENDAPYAHYGGNNLTGVIDDLYRSTDGLDVIVRLVGGYNFVDGGAAANMPSSMNNTNNNGSLRTVQIWGLFFNATSVIQKVLQQSDPNSNRRSEIVKKVKEHSYTIHHRSNSNSEGDDTMIDDDIDINNGELVEDFHSSWGGYGSGKGLAKHMYDHIMSILIDEDDYNDADANRGEQYMRL</sequence>
<evidence type="ECO:0000313" key="3">
    <source>
        <dbReference type="Proteomes" id="UP000095751"/>
    </source>
</evidence>
<gene>
    <name evidence="2" type="ORF">FRACYDRAFT_235909</name>
</gene>
<protein>
    <submittedName>
        <fullName evidence="2">Uncharacterized protein</fullName>
    </submittedName>
</protein>
<evidence type="ECO:0000313" key="2">
    <source>
        <dbReference type="EMBL" id="OEU19848.1"/>
    </source>
</evidence>